<organism evidence="3 4">
    <name type="scientific">Cuscuta campestris</name>
    <dbReference type="NCBI Taxonomy" id="132261"/>
    <lineage>
        <taxon>Eukaryota</taxon>
        <taxon>Viridiplantae</taxon>
        <taxon>Streptophyta</taxon>
        <taxon>Embryophyta</taxon>
        <taxon>Tracheophyta</taxon>
        <taxon>Spermatophyta</taxon>
        <taxon>Magnoliopsida</taxon>
        <taxon>eudicotyledons</taxon>
        <taxon>Gunneridae</taxon>
        <taxon>Pentapetalae</taxon>
        <taxon>asterids</taxon>
        <taxon>lamiids</taxon>
        <taxon>Solanales</taxon>
        <taxon>Convolvulaceae</taxon>
        <taxon>Cuscuteae</taxon>
        <taxon>Cuscuta</taxon>
        <taxon>Cuscuta subgen. Grammica</taxon>
        <taxon>Cuscuta sect. Cleistogrammica</taxon>
    </lineage>
</organism>
<keyword evidence="4" id="KW-1185">Reference proteome</keyword>
<feature type="compositionally biased region" description="Pro residues" evidence="1">
    <location>
        <begin position="379"/>
        <end position="388"/>
    </location>
</feature>
<reference evidence="3 4" key="1">
    <citation type="submission" date="2018-04" db="EMBL/GenBank/DDBJ databases">
        <authorList>
            <person name="Vogel A."/>
        </authorList>
    </citation>
    <scope>NUCLEOTIDE SEQUENCE [LARGE SCALE GENOMIC DNA]</scope>
</reference>
<dbReference type="EMBL" id="OOIL02000014">
    <property type="protein sequence ID" value="VFQ59412.1"/>
    <property type="molecule type" value="Genomic_DNA"/>
</dbReference>
<gene>
    <name evidence="3" type="ORF">CCAM_LOCUS1188</name>
</gene>
<evidence type="ECO:0000256" key="1">
    <source>
        <dbReference type="SAM" id="MobiDB-lite"/>
    </source>
</evidence>
<feature type="compositionally biased region" description="Polar residues" evidence="1">
    <location>
        <begin position="21"/>
        <end position="30"/>
    </location>
</feature>
<sequence>MAKKKGRPKATIESGKALGGNQKSPNNTNVPELKKDSTDSPENSSSNGIDGNPNSEEKGNQEREKQPLDNSPKSYAKAVGKPEPIELDLKFMQFEEVNGTQVAKFTKEDIVEESRYWDSGMILCVLGANPPLDVIKGYIARMWKIYPIDEVYALKEGQFIVQFQKEENRDEVIKRKYYYFDNKPVLVQKWKPGKKVDITELKDIPIWIQFPDLDIKYWSLTGLSKLGSLIGKPIKRDKATATRMKFAYARIQVEVGVYQDFPKTVTYINEEERVITQQVTYEWCPCMCYHCKKIGHEQGNCRLKNTKQTKQDPRRRIWRVKKDENNQKQNEVMEENMDGNKEDDKNLEKEAEATPDQEGFSCPTIVRPMRRDLGSGGMSPPPPPPPPSSHDCLSFLMESASAFA</sequence>
<dbReference type="InterPro" id="IPR025558">
    <property type="entry name" value="DUF4283"/>
</dbReference>
<feature type="region of interest" description="Disordered" evidence="1">
    <location>
        <begin position="1"/>
        <end position="78"/>
    </location>
</feature>
<evidence type="ECO:0000259" key="2">
    <source>
        <dbReference type="Pfam" id="PF14111"/>
    </source>
</evidence>
<dbReference type="AlphaFoldDB" id="A0A484KB56"/>
<dbReference type="PANTHER" id="PTHR33233">
    <property type="entry name" value="ENDONUCLEASE/EXONUCLEASE/PHOSPHATASE"/>
    <property type="match status" value="1"/>
</dbReference>
<name>A0A484KB56_9ASTE</name>
<proteinExistence type="predicted"/>
<evidence type="ECO:0000313" key="3">
    <source>
        <dbReference type="EMBL" id="VFQ59412.1"/>
    </source>
</evidence>
<dbReference type="Pfam" id="PF14111">
    <property type="entry name" value="DUF4283"/>
    <property type="match status" value="1"/>
</dbReference>
<evidence type="ECO:0000313" key="4">
    <source>
        <dbReference type="Proteomes" id="UP000595140"/>
    </source>
</evidence>
<feature type="compositionally biased region" description="Basic and acidic residues" evidence="1">
    <location>
        <begin position="55"/>
        <end position="67"/>
    </location>
</feature>
<feature type="compositionally biased region" description="Basic and acidic residues" evidence="1">
    <location>
        <begin position="338"/>
        <end position="352"/>
    </location>
</feature>
<dbReference type="OrthoDB" id="851886at2759"/>
<accession>A0A484KB56</accession>
<feature type="region of interest" description="Disordered" evidence="1">
    <location>
        <begin position="321"/>
        <end position="393"/>
    </location>
</feature>
<feature type="domain" description="DUF4283" evidence="2">
    <location>
        <begin position="119"/>
        <end position="195"/>
    </location>
</feature>
<dbReference type="PANTHER" id="PTHR33233:SF14">
    <property type="entry name" value="ENDONUCLEASE_EXONUCLEASE_PHOSPHATASE"/>
    <property type="match status" value="1"/>
</dbReference>
<feature type="compositionally biased region" description="Polar residues" evidence="1">
    <location>
        <begin position="40"/>
        <end position="54"/>
    </location>
</feature>
<protein>
    <recommendedName>
        <fullName evidence="2">DUF4283 domain-containing protein</fullName>
    </recommendedName>
</protein>
<dbReference type="Proteomes" id="UP000595140">
    <property type="component" value="Unassembled WGS sequence"/>
</dbReference>